<sequence length="176" mass="20290">MSYNRFIIILKCWHFVDNNIARDNTDRLYKIKPLMDMIFQKTQNLYTPGGTLVVDESMIAFRGRLLFRQYNPSKSHKYGIKMYKLCTPEGFTWASSIYCGTGPTLGTLDKPGTVVVNLADSLLDEGRLIITDNFYTSVPLAEYLYGRKTDLCGTLRKNRKWLPVDVKEKKLKKDSL</sequence>
<keyword evidence="3" id="KW-1185">Reference proteome</keyword>
<dbReference type="Proteomes" id="UP001160148">
    <property type="component" value="Unassembled WGS sequence"/>
</dbReference>
<dbReference type="PANTHER" id="PTHR46599">
    <property type="entry name" value="PIGGYBAC TRANSPOSABLE ELEMENT-DERIVED PROTEIN 4"/>
    <property type="match status" value="1"/>
</dbReference>
<evidence type="ECO:0000313" key="2">
    <source>
        <dbReference type="EMBL" id="CAI6377716.1"/>
    </source>
</evidence>
<dbReference type="EMBL" id="CARXXK010001832">
    <property type="protein sequence ID" value="CAI6377716.1"/>
    <property type="molecule type" value="Genomic_DNA"/>
</dbReference>
<name>A0AAV0YB52_9HEMI</name>
<proteinExistence type="predicted"/>
<accession>A0AAV0YB52</accession>
<evidence type="ECO:0000313" key="3">
    <source>
        <dbReference type="Proteomes" id="UP001160148"/>
    </source>
</evidence>
<protein>
    <recommendedName>
        <fullName evidence="1">PiggyBac transposable element-derived protein domain-containing protein</fullName>
    </recommendedName>
</protein>
<organism evidence="2 3">
    <name type="scientific">Macrosiphum euphorbiae</name>
    <name type="common">potato aphid</name>
    <dbReference type="NCBI Taxonomy" id="13131"/>
    <lineage>
        <taxon>Eukaryota</taxon>
        <taxon>Metazoa</taxon>
        <taxon>Ecdysozoa</taxon>
        <taxon>Arthropoda</taxon>
        <taxon>Hexapoda</taxon>
        <taxon>Insecta</taxon>
        <taxon>Pterygota</taxon>
        <taxon>Neoptera</taxon>
        <taxon>Paraneoptera</taxon>
        <taxon>Hemiptera</taxon>
        <taxon>Sternorrhyncha</taxon>
        <taxon>Aphidomorpha</taxon>
        <taxon>Aphidoidea</taxon>
        <taxon>Aphididae</taxon>
        <taxon>Macrosiphini</taxon>
        <taxon>Macrosiphum</taxon>
    </lineage>
</organism>
<evidence type="ECO:0000259" key="1">
    <source>
        <dbReference type="Pfam" id="PF13843"/>
    </source>
</evidence>
<dbReference type="Pfam" id="PF13843">
    <property type="entry name" value="DDE_Tnp_1_7"/>
    <property type="match status" value="1"/>
</dbReference>
<dbReference type="PANTHER" id="PTHR46599:SF3">
    <property type="entry name" value="PIGGYBAC TRANSPOSABLE ELEMENT-DERIVED PROTEIN 4"/>
    <property type="match status" value="1"/>
</dbReference>
<reference evidence="2 3" key="1">
    <citation type="submission" date="2023-01" db="EMBL/GenBank/DDBJ databases">
        <authorList>
            <person name="Whitehead M."/>
        </authorList>
    </citation>
    <scope>NUCLEOTIDE SEQUENCE [LARGE SCALE GENOMIC DNA]</scope>
</reference>
<comment type="caution">
    <text evidence="2">The sequence shown here is derived from an EMBL/GenBank/DDBJ whole genome shotgun (WGS) entry which is preliminary data.</text>
</comment>
<gene>
    <name evidence="2" type="ORF">MEUPH1_LOCUS30935</name>
</gene>
<feature type="domain" description="PiggyBac transposable element-derived protein" evidence="1">
    <location>
        <begin position="1"/>
        <end position="174"/>
    </location>
</feature>
<dbReference type="AlphaFoldDB" id="A0AAV0YB52"/>
<dbReference type="InterPro" id="IPR029526">
    <property type="entry name" value="PGBD"/>
</dbReference>